<dbReference type="RefSeq" id="WP_313932847.1">
    <property type="nucleotide sequence ID" value="NZ_JANFPJ010000012.1"/>
</dbReference>
<keyword evidence="4" id="KW-1185">Reference proteome</keyword>
<sequence>MKRIANLYVAELQPNRDPLTLKLVSLVVGTLLVVVMIGAGLSKWYLANQQATTAKLSAQNTAVQQQVNQQQELLKQALNDKQLLAEIDQLELRLAQRQRLLQHMRSVTQTGQPSFANVMTDLARVDNDNIWLQRIVLAYQDMTLQGHTTAASALPRWLASFSNYPTLKNRNFGVFELRDEQNGALQFTVGSDSHGSLLLQQPSQLGTSTNSSSSGSNSSGSNSSGATNNGSGARP</sequence>
<name>A0ABU3KYB3_9GAMM</name>
<evidence type="ECO:0008006" key="5">
    <source>
        <dbReference type="Google" id="ProtNLM"/>
    </source>
</evidence>
<keyword evidence="2" id="KW-0472">Membrane</keyword>
<organism evidence="3 4">
    <name type="scientific">Pseudidiomarina fusca</name>
    <dbReference type="NCBI Taxonomy" id="2965078"/>
    <lineage>
        <taxon>Bacteria</taxon>
        <taxon>Pseudomonadati</taxon>
        <taxon>Pseudomonadota</taxon>
        <taxon>Gammaproteobacteria</taxon>
        <taxon>Alteromonadales</taxon>
        <taxon>Idiomarinaceae</taxon>
        <taxon>Pseudidiomarina</taxon>
    </lineage>
</organism>
<evidence type="ECO:0000313" key="4">
    <source>
        <dbReference type="Proteomes" id="UP001305027"/>
    </source>
</evidence>
<evidence type="ECO:0000313" key="3">
    <source>
        <dbReference type="EMBL" id="MDT7525871.1"/>
    </source>
</evidence>
<gene>
    <name evidence="3" type="ORF">NOG12_07270</name>
</gene>
<reference evidence="3 4" key="1">
    <citation type="submission" date="2022-07" db="EMBL/GenBank/DDBJ databases">
        <title>Pseudidiomarina sp. nov, a marine bacterium isolated from Pacific Ocean.</title>
        <authorList>
            <person name="Wang Y."/>
        </authorList>
    </citation>
    <scope>NUCLEOTIDE SEQUENCE [LARGE SCALE GENOMIC DNA]</scope>
    <source>
        <strain evidence="3 4">GXY010</strain>
    </source>
</reference>
<comment type="caution">
    <text evidence="3">The sequence shown here is derived from an EMBL/GenBank/DDBJ whole genome shotgun (WGS) entry which is preliminary data.</text>
</comment>
<feature type="region of interest" description="Disordered" evidence="1">
    <location>
        <begin position="198"/>
        <end position="235"/>
    </location>
</feature>
<keyword evidence="2" id="KW-1133">Transmembrane helix</keyword>
<accession>A0ABU3KYB3</accession>
<keyword evidence="2" id="KW-0812">Transmembrane</keyword>
<protein>
    <recommendedName>
        <fullName evidence="5">MSHA biogenesis protein MshI</fullName>
    </recommendedName>
</protein>
<dbReference type="Proteomes" id="UP001305027">
    <property type="component" value="Unassembled WGS sequence"/>
</dbReference>
<evidence type="ECO:0000256" key="2">
    <source>
        <dbReference type="SAM" id="Phobius"/>
    </source>
</evidence>
<evidence type="ECO:0000256" key="1">
    <source>
        <dbReference type="SAM" id="MobiDB-lite"/>
    </source>
</evidence>
<dbReference type="EMBL" id="JANFPJ010000012">
    <property type="protein sequence ID" value="MDT7525871.1"/>
    <property type="molecule type" value="Genomic_DNA"/>
</dbReference>
<feature type="transmembrane region" description="Helical" evidence="2">
    <location>
        <begin position="21"/>
        <end position="46"/>
    </location>
</feature>
<proteinExistence type="predicted"/>